<feature type="region of interest" description="Disordered" evidence="1">
    <location>
        <begin position="99"/>
        <end position="164"/>
    </location>
</feature>
<feature type="region of interest" description="Disordered" evidence="1">
    <location>
        <begin position="20"/>
        <end position="83"/>
    </location>
</feature>
<feature type="compositionally biased region" description="Low complexity" evidence="1">
    <location>
        <begin position="106"/>
        <end position="127"/>
    </location>
</feature>
<reference evidence="2 3" key="1">
    <citation type="journal article" date="2012" name="Genome Biol.">
        <title>Genome and low-iron response of an oceanic diatom adapted to chronic iron limitation.</title>
        <authorList>
            <person name="Lommer M."/>
            <person name="Specht M."/>
            <person name="Roy A.S."/>
            <person name="Kraemer L."/>
            <person name="Andreson R."/>
            <person name="Gutowska M.A."/>
            <person name="Wolf J."/>
            <person name="Bergner S.V."/>
            <person name="Schilhabel M.B."/>
            <person name="Klostermeier U.C."/>
            <person name="Beiko R.G."/>
            <person name="Rosenstiel P."/>
            <person name="Hippler M."/>
            <person name="Laroche J."/>
        </authorList>
    </citation>
    <scope>NUCLEOTIDE SEQUENCE [LARGE SCALE GENOMIC DNA]</scope>
    <source>
        <strain evidence="2 3">CCMP1005</strain>
    </source>
</reference>
<evidence type="ECO:0000313" key="3">
    <source>
        <dbReference type="Proteomes" id="UP000266841"/>
    </source>
</evidence>
<dbReference type="AlphaFoldDB" id="K0T3T9"/>
<dbReference type="Proteomes" id="UP000266841">
    <property type="component" value="Unassembled WGS sequence"/>
</dbReference>
<keyword evidence="3" id="KW-1185">Reference proteome</keyword>
<gene>
    <name evidence="2" type="ORF">THAOC_06765</name>
</gene>
<organism evidence="2 3">
    <name type="scientific">Thalassiosira oceanica</name>
    <name type="common">Marine diatom</name>
    <dbReference type="NCBI Taxonomy" id="159749"/>
    <lineage>
        <taxon>Eukaryota</taxon>
        <taxon>Sar</taxon>
        <taxon>Stramenopiles</taxon>
        <taxon>Ochrophyta</taxon>
        <taxon>Bacillariophyta</taxon>
        <taxon>Coscinodiscophyceae</taxon>
        <taxon>Thalassiosirophycidae</taxon>
        <taxon>Thalassiosirales</taxon>
        <taxon>Thalassiosiraceae</taxon>
        <taxon>Thalassiosira</taxon>
    </lineage>
</organism>
<protein>
    <submittedName>
        <fullName evidence="2">Uncharacterized protein</fullName>
    </submittedName>
</protein>
<comment type="caution">
    <text evidence="2">The sequence shown here is derived from an EMBL/GenBank/DDBJ whole genome shotgun (WGS) entry which is preliminary data.</text>
</comment>
<sequence>MLAPTRFLVSSGQPEVHLRRTTGLLSGPPPDPANRQLAQPDRKLCTEKQAKNAAHRPRQTVSKDQDVGGVGGGSKPAILEKKDHCITNKAKRMGEIGPIESDDLDLSAPLLPPQSSGQQHHAAAARALGKAPEWDRGRRTTRTSQSKRLSELVCDTNSVAATEP</sequence>
<accession>K0T3T9</accession>
<proteinExistence type="predicted"/>
<name>K0T3T9_THAOC</name>
<feature type="compositionally biased region" description="Polar residues" evidence="1">
    <location>
        <begin position="155"/>
        <end position="164"/>
    </location>
</feature>
<feature type="non-terminal residue" evidence="2">
    <location>
        <position position="164"/>
    </location>
</feature>
<feature type="compositionally biased region" description="Basic and acidic residues" evidence="1">
    <location>
        <begin position="40"/>
        <end position="50"/>
    </location>
</feature>
<evidence type="ECO:0000256" key="1">
    <source>
        <dbReference type="SAM" id="MobiDB-lite"/>
    </source>
</evidence>
<dbReference type="EMBL" id="AGNL01006815">
    <property type="protein sequence ID" value="EJK71764.1"/>
    <property type="molecule type" value="Genomic_DNA"/>
</dbReference>
<evidence type="ECO:0000313" key="2">
    <source>
        <dbReference type="EMBL" id="EJK71764.1"/>
    </source>
</evidence>